<evidence type="ECO:0000313" key="2">
    <source>
        <dbReference type="Proteomes" id="UP000270046"/>
    </source>
</evidence>
<reference evidence="1 2" key="1">
    <citation type="submission" date="2018-10" db="EMBL/GenBank/DDBJ databases">
        <title>Genome sequencing of Mucilaginibacter sp. HYN0043.</title>
        <authorList>
            <person name="Kim M."/>
            <person name="Yi H."/>
        </authorList>
    </citation>
    <scope>NUCLEOTIDE SEQUENCE [LARGE SCALE GENOMIC DNA]</scope>
    <source>
        <strain evidence="1 2">HYN0043</strain>
    </source>
</reference>
<dbReference type="SUPFAM" id="SSF159888">
    <property type="entry name" value="YdhG-like"/>
    <property type="match status" value="1"/>
</dbReference>
<dbReference type="Proteomes" id="UP000270046">
    <property type="component" value="Chromosome"/>
</dbReference>
<protein>
    <submittedName>
        <fullName evidence="1">DUF1801 domain-containing protein</fullName>
    </submittedName>
</protein>
<dbReference type="RefSeq" id="WP_119411183.1">
    <property type="nucleotide sequence ID" value="NZ_CP032869.1"/>
</dbReference>
<accession>A0A494W245</accession>
<dbReference type="KEGG" id="muh:HYN43_021000"/>
<dbReference type="AlphaFoldDB" id="A0A494W245"/>
<evidence type="ECO:0000313" key="1">
    <source>
        <dbReference type="EMBL" id="AYL97618.1"/>
    </source>
</evidence>
<name>A0A494W245_9SPHI</name>
<sequence>MTPEEYIASQPVERSALLNELHQIIITNDSTVSFSVGTMMRSEMVLYCQTGAFKYALASGKQYMSLHVFPMYCRPEIHDRYKFLLHDATFQKSCINFSKREQIPLDIISQLIKDCADIDVKAIMEAYKSSKK</sequence>
<gene>
    <name evidence="1" type="ORF">HYN43_021000</name>
</gene>
<dbReference type="EMBL" id="CP032869">
    <property type="protein sequence ID" value="AYL97618.1"/>
    <property type="molecule type" value="Genomic_DNA"/>
</dbReference>
<dbReference type="Gene3D" id="3.90.1150.200">
    <property type="match status" value="1"/>
</dbReference>
<proteinExistence type="predicted"/>
<organism evidence="1 2">
    <name type="scientific">Mucilaginibacter celer</name>
    <dbReference type="NCBI Taxonomy" id="2305508"/>
    <lineage>
        <taxon>Bacteria</taxon>
        <taxon>Pseudomonadati</taxon>
        <taxon>Bacteroidota</taxon>
        <taxon>Sphingobacteriia</taxon>
        <taxon>Sphingobacteriales</taxon>
        <taxon>Sphingobacteriaceae</taxon>
        <taxon>Mucilaginibacter</taxon>
    </lineage>
</organism>
<keyword evidence="2" id="KW-1185">Reference proteome</keyword>
<dbReference type="OrthoDB" id="9813231at2"/>